<accession>A0A6A6UX88</accession>
<dbReference type="Proteomes" id="UP000799440">
    <property type="component" value="Unassembled WGS sequence"/>
</dbReference>
<evidence type="ECO:0000313" key="1">
    <source>
        <dbReference type="EMBL" id="KAF2741607.1"/>
    </source>
</evidence>
<evidence type="ECO:0000313" key="2">
    <source>
        <dbReference type="Proteomes" id="UP000799440"/>
    </source>
</evidence>
<proteinExistence type="predicted"/>
<organism evidence="1 2">
    <name type="scientific">Sporormia fimetaria CBS 119925</name>
    <dbReference type="NCBI Taxonomy" id="1340428"/>
    <lineage>
        <taxon>Eukaryota</taxon>
        <taxon>Fungi</taxon>
        <taxon>Dikarya</taxon>
        <taxon>Ascomycota</taxon>
        <taxon>Pezizomycotina</taxon>
        <taxon>Dothideomycetes</taxon>
        <taxon>Pleosporomycetidae</taxon>
        <taxon>Pleosporales</taxon>
        <taxon>Sporormiaceae</taxon>
        <taxon>Sporormia</taxon>
    </lineage>
</organism>
<dbReference type="EMBL" id="MU006667">
    <property type="protein sequence ID" value="KAF2741607.1"/>
    <property type="molecule type" value="Genomic_DNA"/>
</dbReference>
<name>A0A6A6UX88_9PLEO</name>
<sequence>MGIQVQEVPVEAHNSIGKVERYHGPLRRAFNVIAADLPGTREDLILQMAVKAVNDTSGPNGLVPTLLVFGTYPRLTDESPPAPGITARATAIRKAMVEVRAEKAKHQVSDALGMRNGPSISDTLELPLQSEVKVWREKKGWRGPFVLLARDSNTCTVDINGKPTNFRITVVKPYHRDD</sequence>
<protein>
    <submittedName>
        <fullName evidence="1">Putative integrase</fullName>
    </submittedName>
</protein>
<keyword evidence="2" id="KW-1185">Reference proteome</keyword>
<feature type="non-terminal residue" evidence="1">
    <location>
        <position position="178"/>
    </location>
</feature>
<dbReference type="OrthoDB" id="3787579at2759"/>
<dbReference type="AlphaFoldDB" id="A0A6A6UX88"/>
<gene>
    <name evidence="1" type="ORF">M011DRAFT_434471</name>
</gene>
<reference evidence="1" key="1">
    <citation type="journal article" date="2020" name="Stud. Mycol.">
        <title>101 Dothideomycetes genomes: a test case for predicting lifestyles and emergence of pathogens.</title>
        <authorList>
            <person name="Haridas S."/>
            <person name="Albert R."/>
            <person name="Binder M."/>
            <person name="Bloem J."/>
            <person name="Labutti K."/>
            <person name="Salamov A."/>
            <person name="Andreopoulos B."/>
            <person name="Baker S."/>
            <person name="Barry K."/>
            <person name="Bills G."/>
            <person name="Bluhm B."/>
            <person name="Cannon C."/>
            <person name="Castanera R."/>
            <person name="Culley D."/>
            <person name="Daum C."/>
            <person name="Ezra D."/>
            <person name="Gonzalez J."/>
            <person name="Henrissat B."/>
            <person name="Kuo A."/>
            <person name="Liang C."/>
            <person name="Lipzen A."/>
            <person name="Lutzoni F."/>
            <person name="Magnuson J."/>
            <person name="Mondo S."/>
            <person name="Nolan M."/>
            <person name="Ohm R."/>
            <person name="Pangilinan J."/>
            <person name="Park H.-J."/>
            <person name="Ramirez L."/>
            <person name="Alfaro M."/>
            <person name="Sun H."/>
            <person name="Tritt A."/>
            <person name="Yoshinaga Y."/>
            <person name="Zwiers L.-H."/>
            <person name="Turgeon B."/>
            <person name="Goodwin S."/>
            <person name="Spatafora J."/>
            <person name="Crous P."/>
            <person name="Grigoriev I."/>
        </authorList>
    </citation>
    <scope>NUCLEOTIDE SEQUENCE</scope>
    <source>
        <strain evidence="1">CBS 119925</strain>
    </source>
</reference>